<dbReference type="GO" id="GO:0006955">
    <property type="term" value="P:immune response"/>
    <property type="evidence" value="ECO:0007669"/>
    <property type="project" value="TreeGrafter"/>
</dbReference>
<dbReference type="InterPro" id="IPR013783">
    <property type="entry name" value="Ig-like_fold"/>
</dbReference>
<evidence type="ECO:0000256" key="7">
    <source>
        <dbReference type="ARBA" id="ARBA00023157"/>
    </source>
</evidence>
<comment type="subcellular location">
    <subcellularLocation>
        <location evidence="1">Cell membrane</location>
        <topology evidence="1">Single-pass type I membrane protein</topology>
    </subcellularLocation>
</comment>
<evidence type="ECO:0000256" key="2">
    <source>
        <dbReference type="ARBA" id="ARBA00022475"/>
    </source>
</evidence>
<evidence type="ECO:0000259" key="11">
    <source>
        <dbReference type="PROSITE" id="PS50835"/>
    </source>
</evidence>
<evidence type="ECO:0000313" key="12">
    <source>
        <dbReference type="EMBL" id="ELK31876.1"/>
    </source>
</evidence>
<dbReference type="PROSITE" id="PS50835">
    <property type="entry name" value="IG_LIKE"/>
    <property type="match status" value="1"/>
</dbReference>
<dbReference type="GO" id="GO:0031295">
    <property type="term" value="P:T cell costimulation"/>
    <property type="evidence" value="ECO:0007669"/>
    <property type="project" value="TreeGrafter"/>
</dbReference>
<evidence type="ECO:0000256" key="5">
    <source>
        <dbReference type="ARBA" id="ARBA00022989"/>
    </source>
</evidence>
<dbReference type="EMBL" id="KB105945">
    <property type="protein sequence ID" value="ELK31876.1"/>
    <property type="molecule type" value="Genomic_DNA"/>
</dbReference>
<dbReference type="GO" id="GO:0042130">
    <property type="term" value="P:negative regulation of T cell proliferation"/>
    <property type="evidence" value="ECO:0007669"/>
    <property type="project" value="TreeGrafter"/>
</dbReference>
<dbReference type="Gene3D" id="2.60.40.10">
    <property type="entry name" value="Immunoglobulins"/>
    <property type="match status" value="1"/>
</dbReference>
<reference evidence="13" key="1">
    <citation type="journal article" date="2013" name="Science">
        <title>Comparative analysis of bat genomes provides insight into the evolution of flight and immunity.</title>
        <authorList>
            <person name="Zhang G."/>
            <person name="Cowled C."/>
            <person name="Shi Z."/>
            <person name="Huang Z."/>
            <person name="Bishop-Lilly K.A."/>
            <person name="Fang X."/>
            <person name="Wynne J.W."/>
            <person name="Xiong Z."/>
            <person name="Baker M.L."/>
            <person name="Zhao W."/>
            <person name="Tachedjian M."/>
            <person name="Zhu Y."/>
            <person name="Zhou P."/>
            <person name="Jiang X."/>
            <person name="Ng J."/>
            <person name="Yang L."/>
            <person name="Wu L."/>
            <person name="Xiao J."/>
            <person name="Feng Y."/>
            <person name="Chen Y."/>
            <person name="Sun X."/>
            <person name="Zhang Y."/>
            <person name="Marsh G.A."/>
            <person name="Crameri G."/>
            <person name="Broder C.C."/>
            <person name="Frey K.G."/>
            <person name="Wang L.F."/>
            <person name="Wang J."/>
        </authorList>
    </citation>
    <scope>NUCLEOTIDE SEQUENCE [LARGE SCALE GENOMIC DNA]</scope>
</reference>
<dbReference type="GO" id="GO:0007166">
    <property type="term" value="P:cell surface receptor signaling pathway"/>
    <property type="evidence" value="ECO:0007669"/>
    <property type="project" value="TreeGrafter"/>
</dbReference>
<keyword evidence="8" id="KW-0675">Receptor</keyword>
<evidence type="ECO:0000256" key="1">
    <source>
        <dbReference type="ARBA" id="ARBA00004251"/>
    </source>
</evidence>
<dbReference type="InterPro" id="IPR051713">
    <property type="entry name" value="T-cell_Activation_Regulation"/>
</dbReference>
<dbReference type="InterPro" id="IPR007110">
    <property type="entry name" value="Ig-like_dom"/>
</dbReference>
<accession>L5M0J8</accession>
<evidence type="ECO:0000256" key="8">
    <source>
        <dbReference type="ARBA" id="ARBA00023170"/>
    </source>
</evidence>
<keyword evidence="4" id="KW-0732">Signal</keyword>
<sequence length="179" mass="19910">MQTVGEHLVFCVALFRVVIPKELYTAEHGSNVTLECDFYSDDDLDVEYLQASLQKLGNNTSSNSTTLLKEQLPLGKALFHFPRVQLSDAGKYRCVIIYRSSWDYKYLTLKVKVSLKGLKDTTLVQASLIADEAEIHRSEVGGLRGPRITPLAGALTRCIIDAPRMQVSPRVGAHAEDNQ</sequence>
<dbReference type="GO" id="GO:0009897">
    <property type="term" value="C:external side of plasma membrane"/>
    <property type="evidence" value="ECO:0007669"/>
    <property type="project" value="TreeGrafter"/>
</dbReference>
<keyword evidence="3" id="KW-0812">Transmembrane</keyword>
<dbReference type="PANTHER" id="PTHR25466:SF1">
    <property type="entry name" value="PROGRAMMED CELL DEATH 1 LIGAND 2"/>
    <property type="match status" value="1"/>
</dbReference>
<keyword evidence="2" id="KW-1003">Cell membrane</keyword>
<evidence type="ECO:0000256" key="6">
    <source>
        <dbReference type="ARBA" id="ARBA00023136"/>
    </source>
</evidence>
<gene>
    <name evidence="12" type="ORF">MDA_GLEAN10003752</name>
</gene>
<keyword evidence="5" id="KW-1133">Transmembrane helix</keyword>
<dbReference type="SMART" id="SM00409">
    <property type="entry name" value="IG"/>
    <property type="match status" value="1"/>
</dbReference>
<dbReference type="GO" id="GO:0042102">
    <property type="term" value="P:positive regulation of T cell proliferation"/>
    <property type="evidence" value="ECO:0007669"/>
    <property type="project" value="TreeGrafter"/>
</dbReference>
<keyword evidence="10" id="KW-0393">Immunoglobulin domain</keyword>
<dbReference type="GO" id="GO:0071222">
    <property type="term" value="P:cellular response to lipopolysaccharide"/>
    <property type="evidence" value="ECO:0007669"/>
    <property type="project" value="TreeGrafter"/>
</dbReference>
<proteinExistence type="predicted"/>
<feature type="domain" description="Ig-like" evidence="11">
    <location>
        <begin position="29"/>
        <end position="114"/>
    </location>
</feature>
<evidence type="ECO:0000256" key="3">
    <source>
        <dbReference type="ARBA" id="ARBA00022692"/>
    </source>
</evidence>
<evidence type="ECO:0000256" key="10">
    <source>
        <dbReference type="ARBA" id="ARBA00023319"/>
    </source>
</evidence>
<evidence type="ECO:0000256" key="9">
    <source>
        <dbReference type="ARBA" id="ARBA00023180"/>
    </source>
</evidence>
<name>L5M0J8_MYODS</name>
<dbReference type="AlphaFoldDB" id="L5M0J8"/>
<dbReference type="SUPFAM" id="SSF48726">
    <property type="entry name" value="Immunoglobulin"/>
    <property type="match status" value="1"/>
</dbReference>
<evidence type="ECO:0000256" key="4">
    <source>
        <dbReference type="ARBA" id="ARBA00022729"/>
    </source>
</evidence>
<organism evidence="12 13">
    <name type="scientific">Myotis davidii</name>
    <name type="common">David's myotis</name>
    <dbReference type="NCBI Taxonomy" id="225400"/>
    <lineage>
        <taxon>Eukaryota</taxon>
        <taxon>Metazoa</taxon>
        <taxon>Chordata</taxon>
        <taxon>Craniata</taxon>
        <taxon>Vertebrata</taxon>
        <taxon>Euteleostomi</taxon>
        <taxon>Mammalia</taxon>
        <taxon>Eutheria</taxon>
        <taxon>Laurasiatheria</taxon>
        <taxon>Chiroptera</taxon>
        <taxon>Yangochiroptera</taxon>
        <taxon>Vespertilionidae</taxon>
        <taxon>Myotis</taxon>
    </lineage>
</organism>
<dbReference type="InterPro" id="IPR003599">
    <property type="entry name" value="Ig_sub"/>
</dbReference>
<protein>
    <submittedName>
        <fullName evidence="12">Programmed cell death 1 ligand 2</fullName>
    </submittedName>
</protein>
<dbReference type="PANTHER" id="PTHR25466">
    <property type="entry name" value="T-LYMPHOCYTE ACTIVATION ANTIGEN"/>
    <property type="match status" value="1"/>
</dbReference>
<dbReference type="Proteomes" id="UP000010556">
    <property type="component" value="Unassembled WGS sequence"/>
</dbReference>
<dbReference type="InterPro" id="IPR036179">
    <property type="entry name" value="Ig-like_dom_sf"/>
</dbReference>
<keyword evidence="9" id="KW-0325">Glycoprotein</keyword>
<keyword evidence="7" id="KW-1015">Disulfide bond</keyword>
<keyword evidence="6" id="KW-0472">Membrane</keyword>
<evidence type="ECO:0000313" key="13">
    <source>
        <dbReference type="Proteomes" id="UP000010556"/>
    </source>
</evidence>
<keyword evidence="13" id="KW-1185">Reference proteome</keyword>